<name>A0A9X2G1K4_9MICO</name>
<proteinExistence type="predicted"/>
<gene>
    <name evidence="3" type="ORF">APR03_001536</name>
</gene>
<reference evidence="3" key="1">
    <citation type="submission" date="2022-06" db="EMBL/GenBank/DDBJ databases">
        <title>Genomic Encyclopedia of Archaeal and Bacterial Type Strains, Phase II (KMG-II): from individual species to whole genera.</title>
        <authorList>
            <person name="Goeker M."/>
        </authorList>
    </citation>
    <scope>NUCLEOTIDE SEQUENCE</scope>
    <source>
        <strain evidence="3">DSM 26652</strain>
    </source>
</reference>
<dbReference type="InterPro" id="IPR034660">
    <property type="entry name" value="DinB/YfiT-like"/>
</dbReference>
<evidence type="ECO:0000313" key="4">
    <source>
        <dbReference type="Proteomes" id="UP001139493"/>
    </source>
</evidence>
<feature type="domain" description="MDMPI C-terminal" evidence="1">
    <location>
        <begin position="157"/>
        <end position="247"/>
    </location>
</feature>
<dbReference type="GO" id="GO:0005886">
    <property type="term" value="C:plasma membrane"/>
    <property type="evidence" value="ECO:0007669"/>
    <property type="project" value="TreeGrafter"/>
</dbReference>
<dbReference type="Pfam" id="PF07398">
    <property type="entry name" value="MDMPI_C"/>
    <property type="match status" value="1"/>
</dbReference>
<keyword evidence="4" id="KW-1185">Reference proteome</keyword>
<dbReference type="EMBL" id="JAMTCS010000004">
    <property type="protein sequence ID" value="MCP2264200.1"/>
    <property type="molecule type" value="Genomic_DNA"/>
</dbReference>
<comment type="caution">
    <text evidence="3">The sequence shown here is derived from an EMBL/GenBank/DDBJ whole genome shotgun (WGS) entry which is preliminary data.</text>
</comment>
<dbReference type="NCBIfam" id="TIGR03083">
    <property type="entry name" value="maleylpyruvate isomerase family mycothiol-dependent enzyme"/>
    <property type="match status" value="1"/>
</dbReference>
<dbReference type="Proteomes" id="UP001139493">
    <property type="component" value="Unassembled WGS sequence"/>
</dbReference>
<evidence type="ECO:0000259" key="1">
    <source>
        <dbReference type="Pfam" id="PF07398"/>
    </source>
</evidence>
<dbReference type="AlphaFoldDB" id="A0A9X2G1K4"/>
<dbReference type="Gene3D" id="1.20.120.450">
    <property type="entry name" value="dinb family like domain"/>
    <property type="match status" value="1"/>
</dbReference>
<dbReference type="Pfam" id="PF11716">
    <property type="entry name" value="MDMPI_N"/>
    <property type="match status" value="1"/>
</dbReference>
<dbReference type="PANTHER" id="PTHR40758:SF1">
    <property type="entry name" value="CONSERVED PROTEIN"/>
    <property type="match status" value="1"/>
</dbReference>
<evidence type="ECO:0000313" key="3">
    <source>
        <dbReference type="EMBL" id="MCP2264200.1"/>
    </source>
</evidence>
<dbReference type="InterPro" id="IPR017517">
    <property type="entry name" value="Maleyloyr_isom"/>
</dbReference>
<dbReference type="PANTHER" id="PTHR40758">
    <property type="entry name" value="CONSERVED PROTEIN"/>
    <property type="match status" value="1"/>
</dbReference>
<protein>
    <submittedName>
        <fullName evidence="3">TIGR03083 family protein</fullName>
    </submittedName>
</protein>
<sequence>MSVGGGTFRAMSLDHLALLTRLQDDFLAAIDDADPAAPVPACAGWTARDLVEHLAGIHHWAASCAYRVEAEPLGDGPFDLAPHFAAQVATLRRALTELSPDATARVLAHPEPLGPGPVRFWHRRQLHETLVHLHDLRASVAGHGALGLAGAEPEVWADGVDEVVTMFQPRQVGLGRMAPLRHPVTLVATDAPGTPLWVLGAPGQRAEEVAPDVVVSGTAEGLALMLWGRLTPAEAQLTVEGDRADLEAALEQPLVP</sequence>
<accession>A0A9X2G1K4</accession>
<feature type="domain" description="Mycothiol-dependent maleylpyruvate isomerase metal-binding" evidence="2">
    <location>
        <begin position="20"/>
        <end position="137"/>
    </location>
</feature>
<dbReference type="InterPro" id="IPR010872">
    <property type="entry name" value="MDMPI_C-term_domain"/>
</dbReference>
<dbReference type="InterPro" id="IPR024344">
    <property type="entry name" value="MDMPI_metal-binding"/>
</dbReference>
<dbReference type="GO" id="GO:0046872">
    <property type="term" value="F:metal ion binding"/>
    <property type="evidence" value="ECO:0007669"/>
    <property type="project" value="InterPro"/>
</dbReference>
<dbReference type="SUPFAM" id="SSF109854">
    <property type="entry name" value="DinB/YfiT-like putative metalloenzymes"/>
    <property type="match status" value="1"/>
</dbReference>
<organism evidence="3 4">
    <name type="scientific">Promicromonospora thailandica</name>
    <dbReference type="NCBI Taxonomy" id="765201"/>
    <lineage>
        <taxon>Bacteria</taxon>
        <taxon>Bacillati</taxon>
        <taxon>Actinomycetota</taxon>
        <taxon>Actinomycetes</taxon>
        <taxon>Micrococcales</taxon>
        <taxon>Promicromonosporaceae</taxon>
        <taxon>Promicromonospora</taxon>
    </lineage>
</organism>
<evidence type="ECO:0000259" key="2">
    <source>
        <dbReference type="Pfam" id="PF11716"/>
    </source>
</evidence>